<sequence>MNYLNIEDEKLHATVVELNILLADYHIYYQNLRNFHWNILGENFFELHNKFEELYSDARLKIDEIAERILTLRYHPISNLKDYLRIATIKEAVSDITDKEMVSTILDNHAILLTQMSKVVKEAEKINDEGTIDLIGAYIRELEKNSWMLDAFNQNTNAQLKKSEF</sequence>
<dbReference type="InterPro" id="IPR009078">
    <property type="entry name" value="Ferritin-like_SF"/>
</dbReference>
<dbReference type="Pfam" id="PF00210">
    <property type="entry name" value="Ferritin"/>
    <property type="match status" value="1"/>
</dbReference>
<dbReference type="PANTHER" id="PTHR42932:SF1">
    <property type="entry name" value="GENERAL STRESS PROTEIN 20U"/>
    <property type="match status" value="1"/>
</dbReference>
<comment type="similarity">
    <text evidence="1 2">Belongs to the Dps family.</text>
</comment>
<dbReference type="GO" id="GO:0003677">
    <property type="term" value="F:DNA binding"/>
    <property type="evidence" value="ECO:0007669"/>
    <property type="project" value="UniProtKB-KW"/>
</dbReference>
<dbReference type="EMBL" id="SMGI01000001">
    <property type="protein sequence ID" value="TCK69333.1"/>
    <property type="molecule type" value="Genomic_DNA"/>
</dbReference>
<dbReference type="Proteomes" id="UP000295714">
    <property type="component" value="Unassembled WGS sequence"/>
</dbReference>
<dbReference type="GO" id="GO:0008199">
    <property type="term" value="F:ferric iron binding"/>
    <property type="evidence" value="ECO:0007669"/>
    <property type="project" value="InterPro"/>
</dbReference>
<evidence type="ECO:0000259" key="3">
    <source>
        <dbReference type="Pfam" id="PF00210"/>
    </source>
</evidence>
<keyword evidence="4" id="KW-0238">DNA-binding</keyword>
<proteinExistence type="inferred from homology"/>
<dbReference type="Gene3D" id="1.20.1260.10">
    <property type="match status" value="1"/>
</dbReference>
<dbReference type="InterPro" id="IPR012347">
    <property type="entry name" value="Ferritin-like"/>
</dbReference>
<evidence type="ECO:0000256" key="2">
    <source>
        <dbReference type="RuleBase" id="RU003875"/>
    </source>
</evidence>
<organism evidence="4 5">
    <name type="scientific">Winogradskyella wandonensis</name>
    <dbReference type="NCBI Taxonomy" id="1442586"/>
    <lineage>
        <taxon>Bacteria</taxon>
        <taxon>Pseudomonadati</taxon>
        <taxon>Bacteroidota</taxon>
        <taxon>Flavobacteriia</taxon>
        <taxon>Flavobacteriales</taxon>
        <taxon>Flavobacteriaceae</taxon>
        <taxon>Winogradskyella</taxon>
    </lineage>
</organism>
<feature type="domain" description="Ferritin/DPS" evidence="3">
    <location>
        <begin position="17"/>
        <end position="156"/>
    </location>
</feature>
<dbReference type="PROSITE" id="PS00818">
    <property type="entry name" value="DPS_1"/>
    <property type="match status" value="1"/>
</dbReference>
<dbReference type="PANTHER" id="PTHR42932">
    <property type="entry name" value="GENERAL STRESS PROTEIN 20U"/>
    <property type="match status" value="1"/>
</dbReference>
<evidence type="ECO:0000256" key="1">
    <source>
        <dbReference type="ARBA" id="ARBA00009497"/>
    </source>
</evidence>
<dbReference type="SUPFAM" id="SSF47240">
    <property type="entry name" value="Ferritin-like"/>
    <property type="match status" value="1"/>
</dbReference>
<protein>
    <submittedName>
        <fullName evidence="4">Starvation-inducible DNA-binding protein</fullName>
    </submittedName>
</protein>
<dbReference type="InterPro" id="IPR002177">
    <property type="entry name" value="DPS_DNA-bd"/>
</dbReference>
<keyword evidence="5" id="KW-1185">Reference proteome</keyword>
<dbReference type="CDD" id="cd01043">
    <property type="entry name" value="DPS"/>
    <property type="match status" value="1"/>
</dbReference>
<dbReference type="AlphaFoldDB" id="A0A4R1KXL7"/>
<accession>A0A4R1KXL7</accession>
<dbReference type="InterPro" id="IPR023188">
    <property type="entry name" value="DPS_DNA-bd_CS"/>
</dbReference>
<dbReference type="InterPro" id="IPR008331">
    <property type="entry name" value="Ferritin_DPS_dom"/>
</dbReference>
<dbReference type="RefSeq" id="WP_132703872.1">
    <property type="nucleotide sequence ID" value="NZ_SMGI01000001.1"/>
</dbReference>
<dbReference type="GO" id="GO:0016722">
    <property type="term" value="F:oxidoreductase activity, acting on metal ions"/>
    <property type="evidence" value="ECO:0007669"/>
    <property type="project" value="InterPro"/>
</dbReference>
<name>A0A4R1KXL7_9FLAO</name>
<evidence type="ECO:0000313" key="4">
    <source>
        <dbReference type="EMBL" id="TCK69333.1"/>
    </source>
</evidence>
<comment type="caution">
    <text evidence="4">The sequence shown here is derived from an EMBL/GenBank/DDBJ whole genome shotgun (WGS) entry which is preliminary data.</text>
</comment>
<dbReference type="PRINTS" id="PR01346">
    <property type="entry name" value="HELNAPAPROT"/>
</dbReference>
<dbReference type="OrthoDB" id="9797023at2"/>
<gene>
    <name evidence="4" type="ORF">DFQ05_0854</name>
</gene>
<reference evidence="4 5" key="1">
    <citation type="journal article" date="2015" name="Stand. Genomic Sci.">
        <title>Genomic Encyclopedia of Bacterial and Archaeal Type Strains, Phase III: the genomes of soil and plant-associated and newly described type strains.</title>
        <authorList>
            <person name="Whitman W.B."/>
            <person name="Woyke T."/>
            <person name="Klenk H.P."/>
            <person name="Zhou Y."/>
            <person name="Lilburn T.G."/>
            <person name="Beck B.J."/>
            <person name="De Vos P."/>
            <person name="Vandamme P."/>
            <person name="Eisen J.A."/>
            <person name="Garrity G."/>
            <person name="Hugenholtz P."/>
            <person name="Kyrpides N.C."/>
        </authorList>
    </citation>
    <scope>NUCLEOTIDE SEQUENCE [LARGE SCALE GENOMIC DNA]</scope>
    <source>
        <strain evidence="4 5">CECT 8445</strain>
    </source>
</reference>
<dbReference type="PIRSF" id="PIRSF005900">
    <property type="entry name" value="Dps"/>
    <property type="match status" value="1"/>
</dbReference>
<evidence type="ECO:0000313" key="5">
    <source>
        <dbReference type="Proteomes" id="UP000295714"/>
    </source>
</evidence>